<dbReference type="EC" id="3.2.1.55" evidence="3"/>
<dbReference type="GeneID" id="23797607"/>
<evidence type="ECO:0000313" key="9">
    <source>
        <dbReference type="EMBL" id="CCQ35007.1"/>
    </source>
</evidence>
<dbReference type="SUPFAM" id="SSF51445">
    <property type="entry name" value="(Trans)glycosidases"/>
    <property type="match status" value="1"/>
</dbReference>
<geneLocation type="plasmid" evidence="9 12">
    <name>pHTIA</name>
</geneLocation>
<dbReference type="SUPFAM" id="SSF51011">
    <property type="entry name" value="Glycosyl hydrolase domain"/>
    <property type="match status" value="1"/>
</dbReference>
<name>F7PHL7_9EURY</name>
<evidence type="ECO:0000313" key="11">
    <source>
        <dbReference type="Proteomes" id="UP000003861"/>
    </source>
</evidence>
<evidence type="ECO:0000313" key="12">
    <source>
        <dbReference type="Proteomes" id="UP000015381"/>
    </source>
</evidence>
<evidence type="ECO:0000256" key="2">
    <source>
        <dbReference type="ARBA" id="ARBA00007186"/>
    </source>
</evidence>
<feature type="domain" description="Alpha-L-arabinofuranosidase 1 catalytic" evidence="8">
    <location>
        <begin position="269"/>
        <end position="440"/>
    </location>
</feature>
<dbReference type="eggNOG" id="arCOG10185">
    <property type="taxonomic scope" value="Archaea"/>
</dbReference>
<evidence type="ECO:0000256" key="6">
    <source>
        <dbReference type="ARBA" id="ARBA00023295"/>
    </source>
</evidence>
<dbReference type="InterPro" id="IPR010720">
    <property type="entry name" value="Alpha-L-AF_C"/>
</dbReference>
<feature type="domain" description="Alpha-L-arabinofuranosidase C-terminal" evidence="7">
    <location>
        <begin position="532"/>
        <end position="717"/>
    </location>
</feature>
<organism evidence="10 11">
    <name type="scientific">Halorhabdus tiamatea SARL4B</name>
    <dbReference type="NCBI Taxonomy" id="1033806"/>
    <lineage>
        <taxon>Archaea</taxon>
        <taxon>Methanobacteriati</taxon>
        <taxon>Methanobacteriota</taxon>
        <taxon>Stenosarchaea group</taxon>
        <taxon>Halobacteria</taxon>
        <taxon>Halobacteriales</taxon>
        <taxon>Haloarculaceae</taxon>
        <taxon>Halorhabdus</taxon>
    </lineage>
</organism>
<dbReference type="EMBL" id="HF571521">
    <property type="protein sequence ID" value="CCQ35007.1"/>
    <property type="molecule type" value="Genomic_DNA"/>
</dbReference>
<keyword evidence="6 10" id="KW-0326">Glycosidase</keyword>
<protein>
    <recommendedName>
        <fullName evidence="3">non-reducing end alpha-L-arabinofuranosidase</fullName>
        <ecNumber evidence="3">3.2.1.55</ecNumber>
    </recommendedName>
</protein>
<dbReference type="PANTHER" id="PTHR43576">
    <property type="entry name" value="ALPHA-L-ARABINOFURANOSIDASE C-RELATED"/>
    <property type="match status" value="1"/>
</dbReference>
<dbReference type="Pfam" id="PF06964">
    <property type="entry name" value="Alpha-L-AF_C"/>
    <property type="match status" value="1"/>
</dbReference>
<dbReference type="HOGENOM" id="CLU_017810_0_0_2"/>
<evidence type="ECO:0000259" key="7">
    <source>
        <dbReference type="Pfam" id="PF06964"/>
    </source>
</evidence>
<keyword evidence="9" id="KW-0614">Plasmid</keyword>
<dbReference type="OrthoDB" id="256115at2157"/>
<dbReference type="PATRIC" id="fig|1033806.12.peg.2896"/>
<dbReference type="Proteomes" id="UP000003861">
    <property type="component" value="Unassembled WGS sequence"/>
</dbReference>
<keyword evidence="5" id="KW-0119">Carbohydrate metabolism</keyword>
<sequence>MTRLLTHTESDIARRATVRLDPETTVDRTVDAELFGKFGEHLYSPRNVSNILEAQTLFNPTLGSWKFQDRRFGADGGRGGIHDPAEIDDRIGTYAETHDLPEADRFRAAYRDGTALFWFPYGDGVTTSPDVGTAEDRAQRIEVRSRDDPAGIAQWCHFPLHRTRTFEGKTTLRATDETDVRIAIHSPVADDGTLGDPVAATTVTAGTEFETVPFALDVPASAPDDALLGVSVTTVGEANIVLDRLLVYPDDHVETADPELVELLDGLPVLRWPGGNFASGYDWKDGVGPVEDRPTRPNPAWDAIETNLFGTDEFLQFCDAIDAEPVICVNAGDGTLEEAAQWVEYCNGSADTEMGALRAEHGHPEPYDVTYWEIGNEIYGEWQITWSTPGGYADRFDRFRAAMTAVDDSIELMATGNRLTDWNDPTVETLAGDEWLTDHVLIEAHADATTDPVELFNAHTGLASQLGEEYRDVAVDCRDARVDPRLAITELQLFTRFDEAADADAAASTEGEPIATGDTDTLSAATLPNSHSITEAVFDATVRTQCIRDGDVRMVTHSGIGNHGGGIRHRKARTWADPCLYGRKLEMGLIGGTPIGVELTAGTFSTETAFGTDTSRWFGELRPVEDEPVVDAVAVVDADDHDVALVLTHRDAGTGPIEVTIDGESLFADAESVAVETLTAASMHAENTLEEPTRISPTHEDVPVEDTAVTLSLSPYSVVRVTVD</sequence>
<reference evidence="9 12" key="3">
    <citation type="journal article" date="2014" name="Environ. Microbiol.">
        <title>Halorhabdus tiamatea: proteogenomics and glycosidase activity measurements identify the first cultivated euryarchaeon from a deep-sea anoxic brine lake as potential polysaccharide degrader.</title>
        <authorList>
            <person name="Werner J."/>
            <person name="Ferrer M."/>
            <person name="Michel G."/>
            <person name="Mann A.J."/>
            <person name="Huang S."/>
            <person name="Juarez S."/>
            <person name="Ciordia S."/>
            <person name="Albar J.P."/>
            <person name="Alcaide M."/>
            <person name="La Cono V."/>
            <person name="Yakimov M.M."/>
            <person name="Antunes A."/>
            <person name="Taborda M."/>
            <person name="Da Costa M.S."/>
            <person name="Amann R.I."/>
            <person name="Gloeckner F.O."/>
            <person name="Golyshina O.V."/>
            <person name="Golyshin P.N."/>
            <person name="Teeling H."/>
        </authorList>
    </citation>
    <scope>NUCLEOTIDE SEQUENCE [LARGE SCALE GENOMIC DNA]</scope>
    <source>
        <strain evidence="12">SARL4B</strain>
        <strain evidence="9">Type strain: SARL4B</strain>
        <plasmid evidence="9">pHTIA</plasmid>
    </source>
</reference>
<reference evidence="10 11" key="1">
    <citation type="journal article" date="2011" name="J. Bacteriol.">
        <title>Genome sequence of Halorhabdus tiamatea, the first archaeon isolated from a deep-sea anoxic brine lake.</title>
        <authorList>
            <person name="Antunes A."/>
            <person name="Alam I."/>
            <person name="Bajic V.B."/>
            <person name="Stingl U."/>
        </authorList>
    </citation>
    <scope>NUCLEOTIDE SEQUENCE [LARGE SCALE GENOMIC DNA]</scope>
    <source>
        <strain evidence="10 11">SARL4B</strain>
    </source>
</reference>
<evidence type="ECO:0000256" key="5">
    <source>
        <dbReference type="ARBA" id="ARBA00023277"/>
    </source>
</evidence>
<comment type="similarity">
    <text evidence="2">Belongs to the glycosyl hydrolase 51 family.</text>
</comment>
<evidence type="ECO:0000256" key="3">
    <source>
        <dbReference type="ARBA" id="ARBA00012670"/>
    </source>
</evidence>
<comment type="catalytic activity">
    <reaction evidence="1">
        <text>Hydrolysis of terminal non-reducing alpha-L-arabinofuranoside residues in alpha-L-arabinosides.</text>
        <dbReference type="EC" id="3.2.1.55"/>
    </reaction>
</comment>
<evidence type="ECO:0000256" key="4">
    <source>
        <dbReference type="ARBA" id="ARBA00022801"/>
    </source>
</evidence>
<proteinExistence type="inferred from homology"/>
<evidence type="ECO:0000313" key="10">
    <source>
        <dbReference type="EMBL" id="ERJ05600.1"/>
    </source>
</evidence>
<dbReference type="KEGG" id="hti:HTIA_p2905"/>
<dbReference type="InterPro" id="IPR017853">
    <property type="entry name" value="GH"/>
</dbReference>
<dbReference type="GO" id="GO:0046556">
    <property type="term" value="F:alpha-L-arabinofuranosidase activity"/>
    <property type="evidence" value="ECO:0007669"/>
    <property type="project" value="UniProtKB-EC"/>
</dbReference>
<dbReference type="Gene3D" id="3.20.20.80">
    <property type="entry name" value="Glycosidases"/>
    <property type="match status" value="1"/>
</dbReference>
<evidence type="ECO:0000259" key="8">
    <source>
        <dbReference type="Pfam" id="PF22848"/>
    </source>
</evidence>
<dbReference type="PANTHER" id="PTHR43576:SF2">
    <property type="entry name" value="INTRACELLULAR EXO-ALPHA-L-ARABINOFURANOSIDASE 2"/>
    <property type="match status" value="1"/>
</dbReference>
<dbReference type="Pfam" id="PF22848">
    <property type="entry name" value="ASD1_dom"/>
    <property type="match status" value="1"/>
</dbReference>
<evidence type="ECO:0000256" key="1">
    <source>
        <dbReference type="ARBA" id="ARBA00001462"/>
    </source>
</evidence>
<keyword evidence="12" id="KW-1185">Reference proteome</keyword>
<reference evidence="10 11" key="2">
    <citation type="journal article" date="2013" name="PLoS ONE">
        <title>INDIGO - INtegrated Data Warehouse of MIcrobial GenOmes with Examples from the Red Sea Extremophiles.</title>
        <authorList>
            <person name="Alam I."/>
            <person name="Antunes A."/>
            <person name="Kamau A.A."/>
            <person name="Ba Alawi W."/>
            <person name="Kalkatawi M."/>
            <person name="Stingl U."/>
            <person name="Bajic V.B."/>
        </authorList>
    </citation>
    <scope>NUCLEOTIDE SEQUENCE [LARGE SCALE GENOMIC DNA]</scope>
    <source>
        <strain evidence="10 11">SARL4B</strain>
    </source>
</reference>
<dbReference type="InterPro" id="IPR013780">
    <property type="entry name" value="Glyco_hydro_b"/>
</dbReference>
<accession>F7PHL7</accession>
<dbReference type="GO" id="GO:0000272">
    <property type="term" value="P:polysaccharide catabolic process"/>
    <property type="evidence" value="ECO:0007669"/>
    <property type="project" value="TreeGrafter"/>
</dbReference>
<dbReference type="AlphaFoldDB" id="F7PHL7"/>
<dbReference type="EMBL" id="AFNT02000029">
    <property type="protein sequence ID" value="ERJ05600.1"/>
    <property type="molecule type" value="Genomic_DNA"/>
</dbReference>
<dbReference type="GO" id="GO:0046373">
    <property type="term" value="P:L-arabinose metabolic process"/>
    <property type="evidence" value="ECO:0007669"/>
    <property type="project" value="InterPro"/>
</dbReference>
<keyword evidence="4 10" id="KW-0378">Hydrolase</keyword>
<dbReference type="Proteomes" id="UP000015381">
    <property type="component" value="Plasmid pHTIA"/>
</dbReference>
<dbReference type="InterPro" id="IPR055235">
    <property type="entry name" value="ASD1_cat"/>
</dbReference>
<dbReference type="RefSeq" id="WP_008524931.1">
    <property type="nucleotide sequence ID" value="NC_021913.1"/>
</dbReference>
<gene>
    <name evidence="10" type="primary">abfA</name>
    <name evidence="10" type="ORF">HLRTI_002410</name>
    <name evidence="9" type="ORF">HTIA_p2905</name>
</gene>
<dbReference type="Gene3D" id="2.60.40.1180">
    <property type="entry name" value="Golgi alpha-mannosidase II"/>
    <property type="match status" value="1"/>
</dbReference>